<dbReference type="OrthoDB" id="9795263at2"/>
<dbReference type="AlphaFoldDB" id="A0A4R9C549"/>
<dbReference type="GO" id="GO:0003677">
    <property type="term" value="F:DNA binding"/>
    <property type="evidence" value="ECO:0007669"/>
    <property type="project" value="UniProtKB-UniRule"/>
</dbReference>
<comment type="similarity">
    <text evidence="2">Belongs to the YbaB/EbfC family.</text>
</comment>
<dbReference type="EMBL" id="SCFR01000005">
    <property type="protein sequence ID" value="TFF66974.1"/>
    <property type="molecule type" value="Genomic_DNA"/>
</dbReference>
<keyword evidence="1 2" id="KW-0238">DNA-binding</keyword>
<feature type="compositionally biased region" description="Low complexity" evidence="3">
    <location>
        <begin position="12"/>
        <end position="23"/>
    </location>
</feature>
<comment type="function">
    <text evidence="2">Binds to DNA and alters its conformation. May be involved in regulation of gene expression, nucleoid organization and DNA protection.</text>
</comment>
<dbReference type="PIRSF" id="PIRSF004555">
    <property type="entry name" value="UCP004555"/>
    <property type="match status" value="1"/>
</dbReference>
<reference evidence="4 5" key="1">
    <citation type="submission" date="2019-01" db="EMBL/GenBank/DDBJ databases">
        <title>Draft Genome Sequences of Helcococcus ovis Strains Isolated from the Uterus and Vagina of Dairy Cows with Metritis.</title>
        <authorList>
            <person name="Cunha F."/>
            <person name="Jeon S.J."/>
            <person name="Kutzer P."/>
            <person name="Galvao K.N."/>
        </authorList>
    </citation>
    <scope>NUCLEOTIDE SEQUENCE [LARGE SCALE GENOMIC DNA]</scope>
    <source>
        <strain evidence="4 5">KG-37</strain>
    </source>
</reference>
<dbReference type="PANTHER" id="PTHR33449">
    <property type="entry name" value="NUCLEOID-ASSOCIATED PROTEIN YBAB"/>
    <property type="match status" value="1"/>
</dbReference>
<proteinExistence type="inferred from homology"/>
<dbReference type="Pfam" id="PF02575">
    <property type="entry name" value="YbaB_DNA_bd"/>
    <property type="match status" value="1"/>
</dbReference>
<dbReference type="InterPro" id="IPR036894">
    <property type="entry name" value="YbaB-like_sf"/>
</dbReference>
<dbReference type="GO" id="GO:0043590">
    <property type="term" value="C:bacterial nucleoid"/>
    <property type="evidence" value="ECO:0007669"/>
    <property type="project" value="UniProtKB-UniRule"/>
</dbReference>
<evidence type="ECO:0000256" key="1">
    <source>
        <dbReference type="ARBA" id="ARBA00023125"/>
    </source>
</evidence>
<comment type="subunit">
    <text evidence="2">Homodimer.</text>
</comment>
<evidence type="ECO:0000256" key="3">
    <source>
        <dbReference type="SAM" id="MobiDB-lite"/>
    </source>
</evidence>
<dbReference type="InterPro" id="IPR004401">
    <property type="entry name" value="YbaB/EbfC"/>
</dbReference>
<dbReference type="HAMAP" id="MF_00274">
    <property type="entry name" value="DNA_YbaB_EbfC"/>
    <property type="match status" value="1"/>
</dbReference>
<dbReference type="NCBIfam" id="TIGR00103">
    <property type="entry name" value="DNA_YbaB_EbfC"/>
    <property type="match status" value="1"/>
</dbReference>
<dbReference type="Proteomes" id="UP000297454">
    <property type="component" value="Unassembled WGS sequence"/>
</dbReference>
<feature type="compositionally biased region" description="Gly residues" evidence="3">
    <location>
        <begin position="1"/>
        <end position="11"/>
    </location>
</feature>
<name>A0A4R9C549_9FIRM</name>
<evidence type="ECO:0000313" key="5">
    <source>
        <dbReference type="Proteomes" id="UP000297454"/>
    </source>
</evidence>
<feature type="region of interest" description="Disordered" evidence="3">
    <location>
        <begin position="1"/>
        <end position="28"/>
    </location>
</feature>
<evidence type="ECO:0000313" key="4">
    <source>
        <dbReference type="EMBL" id="TFF66974.1"/>
    </source>
</evidence>
<dbReference type="SUPFAM" id="SSF82607">
    <property type="entry name" value="YbaB-like"/>
    <property type="match status" value="1"/>
</dbReference>
<keyword evidence="5" id="KW-1185">Reference proteome</keyword>
<dbReference type="Gene3D" id="3.30.1310.10">
    <property type="entry name" value="Nucleoid-associated protein YbaB-like domain"/>
    <property type="match status" value="1"/>
</dbReference>
<gene>
    <name evidence="4" type="ORF">EQF91_02285</name>
</gene>
<evidence type="ECO:0000256" key="2">
    <source>
        <dbReference type="HAMAP-Rule" id="MF_00274"/>
    </source>
</evidence>
<dbReference type="RefSeq" id="WP_134711327.1">
    <property type="nucleotide sequence ID" value="NZ_CP119081.1"/>
</dbReference>
<accession>A0A4R9C549</accession>
<keyword evidence="2" id="KW-0963">Cytoplasm</keyword>
<comment type="subcellular location">
    <subcellularLocation>
        <location evidence="2">Cytoplasm</location>
        <location evidence="2">Nucleoid</location>
    </subcellularLocation>
</comment>
<dbReference type="PANTHER" id="PTHR33449:SF1">
    <property type="entry name" value="NUCLEOID-ASSOCIATED PROTEIN YBAB"/>
    <property type="match status" value="1"/>
</dbReference>
<comment type="caution">
    <text evidence="4">The sequence shown here is derived from an EMBL/GenBank/DDBJ whole genome shotgun (WGS) entry which is preliminary data.</text>
</comment>
<dbReference type="GO" id="GO:0005829">
    <property type="term" value="C:cytosol"/>
    <property type="evidence" value="ECO:0007669"/>
    <property type="project" value="TreeGrafter"/>
</dbReference>
<protein>
    <recommendedName>
        <fullName evidence="2">Nucleoid-associated protein EQF91_02285</fullName>
    </recommendedName>
</protein>
<sequence length="111" mass="12010">MSRRGGFGGGNMSQMMKQVQQMQKKMEQAQTEIEEQVFTATAGGGVVEVEANGKKQILSIKISPDAVDPEDVEILQDMILTAVNDAISQVEKFSEEKMGKLTGGISLPGMF</sequence>
<dbReference type="GeneID" id="97030152"/>
<organism evidence="4 5">
    <name type="scientific">Helcococcus ovis</name>
    <dbReference type="NCBI Taxonomy" id="72026"/>
    <lineage>
        <taxon>Bacteria</taxon>
        <taxon>Bacillati</taxon>
        <taxon>Bacillota</taxon>
        <taxon>Tissierellia</taxon>
        <taxon>Tissierellales</taxon>
        <taxon>Peptoniphilaceae</taxon>
        <taxon>Helcococcus</taxon>
    </lineage>
</organism>